<accession>A0ABT2BZ23</accession>
<name>A0ABT2BZ23_9BURK</name>
<sequence length="141" mass="15673">MRTNDRDIDSAGGRIKMMKRLFVLSWSLAAFHGAVAQTASDRPRGTPFTAADSAYVIRVVKKIRANVTYDDRSNQVGNPRVVYRVLMLPTGEVMSVDRTASSGIPDFDLAVQKGIWKSSPLPTREDGEVEHAFVIEYSLKK</sequence>
<dbReference type="Proteomes" id="UP001165263">
    <property type="component" value="Unassembled WGS sequence"/>
</dbReference>
<evidence type="ECO:0000313" key="1">
    <source>
        <dbReference type="EMBL" id="MCS0630306.1"/>
    </source>
</evidence>
<dbReference type="SUPFAM" id="SSF74653">
    <property type="entry name" value="TolA/TonB C-terminal domain"/>
    <property type="match status" value="1"/>
</dbReference>
<proteinExistence type="predicted"/>
<dbReference type="EMBL" id="JANUHC010000004">
    <property type="protein sequence ID" value="MCS0630306.1"/>
    <property type="molecule type" value="Genomic_DNA"/>
</dbReference>
<reference evidence="1" key="1">
    <citation type="submission" date="2022-08" db="EMBL/GenBank/DDBJ databases">
        <title>Reclassification of Massilia species as members of the genera Telluria, Duganella, Pseudoduganella, Mokoshia gen. nov. and Zemynaea gen. nov. using orthogonal and non-orthogonal genome-based approaches.</title>
        <authorList>
            <person name="Bowman J.P."/>
        </authorList>
    </citation>
    <scope>NUCLEOTIDE SEQUENCE</scope>
    <source>
        <strain evidence="1">LMG 11547</strain>
    </source>
</reference>
<keyword evidence="2" id="KW-1185">Reference proteome</keyword>
<gene>
    <name evidence="1" type="ORF">NX786_13265</name>
</gene>
<organism evidence="1 2">
    <name type="scientific">Telluria mixta</name>
    <dbReference type="NCBI Taxonomy" id="34071"/>
    <lineage>
        <taxon>Bacteria</taxon>
        <taxon>Pseudomonadati</taxon>
        <taxon>Pseudomonadota</taxon>
        <taxon>Betaproteobacteria</taxon>
        <taxon>Burkholderiales</taxon>
        <taxon>Oxalobacteraceae</taxon>
        <taxon>Telluria group</taxon>
        <taxon>Telluria</taxon>
    </lineage>
</organism>
<dbReference type="RefSeq" id="WP_259449419.1">
    <property type="nucleotide sequence ID" value="NZ_CP119520.1"/>
</dbReference>
<dbReference type="Pfam" id="PF13103">
    <property type="entry name" value="TonB_2"/>
    <property type="match status" value="1"/>
</dbReference>
<protein>
    <submittedName>
        <fullName evidence="1">TonB C-terminal domain-containing protein</fullName>
    </submittedName>
</protein>
<dbReference type="Gene3D" id="3.30.1150.10">
    <property type="match status" value="1"/>
</dbReference>
<evidence type="ECO:0000313" key="2">
    <source>
        <dbReference type="Proteomes" id="UP001165263"/>
    </source>
</evidence>
<comment type="caution">
    <text evidence="1">The sequence shown here is derived from an EMBL/GenBank/DDBJ whole genome shotgun (WGS) entry which is preliminary data.</text>
</comment>